<comment type="similarity">
    <text evidence="1 9">Belongs to the protein prenyltransferase subunit alpha family.</text>
</comment>
<evidence type="ECO:0000256" key="5">
    <source>
        <dbReference type="ARBA" id="ARBA00022679"/>
    </source>
</evidence>
<evidence type="ECO:0000256" key="7">
    <source>
        <dbReference type="ARBA" id="ARBA00031267"/>
    </source>
</evidence>
<dbReference type="GO" id="GO:0004663">
    <property type="term" value="F:Rab geranylgeranyltransferase activity"/>
    <property type="evidence" value="ECO:0007669"/>
    <property type="project" value="UniProtKB-UniRule"/>
</dbReference>
<comment type="function">
    <text evidence="9">Catalyzes the transfer of a geranyl-geranyl moiety from geranyl-geranyl pyrophosphate to cysteines occuring in specific C-terminal amino acid sequences.</text>
</comment>
<comment type="catalytic activity">
    <reaction evidence="8 9">
        <text>geranylgeranyl diphosphate + L-cysteinyl-[protein] = S-geranylgeranyl-L-cysteinyl-[protein] + diphosphate</text>
        <dbReference type="Rhea" id="RHEA:21240"/>
        <dbReference type="Rhea" id="RHEA-COMP:10131"/>
        <dbReference type="Rhea" id="RHEA-COMP:11537"/>
        <dbReference type="ChEBI" id="CHEBI:29950"/>
        <dbReference type="ChEBI" id="CHEBI:33019"/>
        <dbReference type="ChEBI" id="CHEBI:57533"/>
        <dbReference type="ChEBI" id="CHEBI:86021"/>
        <dbReference type="EC" id="2.5.1.60"/>
    </reaction>
</comment>
<organism evidence="10 11">
    <name type="scientific">Marasmius oreades</name>
    <name type="common">fairy-ring Marasmius</name>
    <dbReference type="NCBI Taxonomy" id="181124"/>
    <lineage>
        <taxon>Eukaryota</taxon>
        <taxon>Fungi</taxon>
        <taxon>Dikarya</taxon>
        <taxon>Basidiomycota</taxon>
        <taxon>Agaricomycotina</taxon>
        <taxon>Agaricomycetes</taxon>
        <taxon>Agaricomycetidae</taxon>
        <taxon>Agaricales</taxon>
        <taxon>Marasmiineae</taxon>
        <taxon>Marasmiaceae</taxon>
        <taxon>Marasmius</taxon>
    </lineage>
</organism>
<proteinExistence type="inferred from homology"/>
<comment type="caution">
    <text evidence="10">The sequence shown here is derived from an EMBL/GenBank/DDBJ whole genome shotgun (WGS) entry which is preliminary data.</text>
</comment>
<dbReference type="GeneID" id="66071665"/>
<dbReference type="PROSITE" id="PS51147">
    <property type="entry name" value="PFTA"/>
    <property type="match status" value="5"/>
</dbReference>
<keyword evidence="11" id="KW-1185">Reference proteome</keyword>
<dbReference type="GO" id="GO:0097354">
    <property type="term" value="P:prenylation"/>
    <property type="evidence" value="ECO:0007669"/>
    <property type="project" value="UniProtKB-UniRule"/>
</dbReference>
<keyword evidence="4 9" id="KW-0637">Prenyltransferase</keyword>
<dbReference type="PANTHER" id="PTHR11129">
    <property type="entry name" value="PROTEIN FARNESYLTRANSFERASE ALPHA SUBUNIT/RAB GERANYLGERANYL TRANSFERASE ALPHA SUBUNIT"/>
    <property type="match status" value="1"/>
</dbReference>
<evidence type="ECO:0000313" key="11">
    <source>
        <dbReference type="Proteomes" id="UP001049176"/>
    </source>
</evidence>
<reference evidence="10" key="1">
    <citation type="journal article" date="2021" name="Genome Biol. Evol.">
        <title>The assembled and annotated genome of the fairy-ring fungus Marasmius oreades.</title>
        <authorList>
            <person name="Hiltunen M."/>
            <person name="Ament-Velasquez S.L."/>
            <person name="Johannesson H."/>
        </authorList>
    </citation>
    <scope>NUCLEOTIDE SEQUENCE</scope>
    <source>
        <strain evidence="10">03SP1</strain>
    </source>
</reference>
<dbReference type="AlphaFoldDB" id="A0A9P7RNY5"/>
<accession>A0A9P7RNY5</accession>
<evidence type="ECO:0000256" key="8">
    <source>
        <dbReference type="ARBA" id="ARBA00047658"/>
    </source>
</evidence>
<dbReference type="Gene3D" id="1.25.40.120">
    <property type="entry name" value="Protein prenylyltransferase"/>
    <property type="match status" value="1"/>
</dbReference>
<dbReference type="FunFam" id="1.25.40.120:FF:000035">
    <property type="entry name" value="Geranylgeranyl transferase type-2 subunit alpha"/>
    <property type="match status" value="1"/>
</dbReference>
<dbReference type="EC" id="2.5.1.60" evidence="2 9"/>
<evidence type="ECO:0000256" key="1">
    <source>
        <dbReference type="ARBA" id="ARBA00006734"/>
    </source>
</evidence>
<evidence type="ECO:0000256" key="9">
    <source>
        <dbReference type="RuleBase" id="RU367120"/>
    </source>
</evidence>
<gene>
    <name evidence="10" type="ORF">E1B28_002589</name>
</gene>
<dbReference type="Proteomes" id="UP001049176">
    <property type="component" value="Chromosome 10"/>
</dbReference>
<sequence length="329" mass="38701">MHNVKRVPLSEDALKAKQTREHAQLARYLNLTDTVLTKRKNKDYSNDAFESTTALLRDNPEFYTIWNYRRQILLRGIFPQSSAVQIKDILIQELSMTTEALRRLPKVYWIWNHRRWCLEAIPQGPDDDPTQWKQSVWNKELYVVERMLDTDPRNFHAWNYRRYVLANVAHPNSETHELAYTTKKIESSLTNFSAWHQRSKVLSSLWAKGTLSLDSKEEEFDLVKNAIFTEPNDQSAWIYHRWLMGLGADKELLEREISVIQDLLDEQPDSKWAMDSLVHYKSLLIQTGPNADKLTLTNDCLRLLNDLRTIDPQRRTRYDDLGAVLKTNQ</sequence>
<evidence type="ECO:0000256" key="2">
    <source>
        <dbReference type="ARBA" id="ARBA00012656"/>
    </source>
</evidence>
<dbReference type="KEGG" id="more:E1B28_002589"/>
<keyword evidence="6" id="KW-0677">Repeat</keyword>
<dbReference type="Pfam" id="PF01239">
    <property type="entry name" value="PPTA"/>
    <property type="match status" value="5"/>
</dbReference>
<dbReference type="InterPro" id="IPR002088">
    <property type="entry name" value="Prenyl_trans_a"/>
</dbReference>
<dbReference type="OrthoDB" id="1658at2759"/>
<dbReference type="EMBL" id="CM032190">
    <property type="protein sequence ID" value="KAG7086650.1"/>
    <property type="molecule type" value="Genomic_DNA"/>
</dbReference>
<dbReference type="GO" id="GO:0005968">
    <property type="term" value="C:Rab-protein geranylgeranyltransferase complex"/>
    <property type="evidence" value="ECO:0007669"/>
    <property type="project" value="TreeGrafter"/>
</dbReference>
<dbReference type="PANTHER" id="PTHR11129:SF2">
    <property type="entry name" value="GERANYLGERANYL TRANSFERASE TYPE-2 SUBUNIT ALPHA"/>
    <property type="match status" value="1"/>
</dbReference>
<protein>
    <recommendedName>
        <fullName evidence="3 9">Geranylgeranyl transferase type-2 subunit alpha</fullName>
        <ecNumber evidence="2 9">2.5.1.60</ecNumber>
    </recommendedName>
    <alternativeName>
        <fullName evidence="7 9">Geranylgeranyl transferase type II subunit alpha</fullName>
    </alternativeName>
</protein>
<evidence type="ECO:0000313" key="10">
    <source>
        <dbReference type="EMBL" id="KAG7086650.1"/>
    </source>
</evidence>
<evidence type="ECO:0000256" key="6">
    <source>
        <dbReference type="ARBA" id="ARBA00022737"/>
    </source>
</evidence>
<dbReference type="SUPFAM" id="SSF48439">
    <property type="entry name" value="Protein prenylyltransferase"/>
    <property type="match status" value="1"/>
</dbReference>
<keyword evidence="5 9" id="KW-0808">Transferase</keyword>
<evidence type="ECO:0000256" key="4">
    <source>
        <dbReference type="ARBA" id="ARBA00022602"/>
    </source>
</evidence>
<dbReference type="RefSeq" id="XP_043003121.1">
    <property type="nucleotide sequence ID" value="XM_043159518.1"/>
</dbReference>
<evidence type="ECO:0000256" key="3">
    <source>
        <dbReference type="ARBA" id="ARBA00014772"/>
    </source>
</evidence>
<name>A0A9P7RNY5_9AGAR</name>